<dbReference type="GO" id="GO:0006313">
    <property type="term" value="P:DNA transposition"/>
    <property type="evidence" value="ECO:0007669"/>
    <property type="project" value="InterPro"/>
</dbReference>
<feature type="non-terminal residue" evidence="2">
    <location>
        <position position="1"/>
    </location>
</feature>
<dbReference type="Pfam" id="PF01609">
    <property type="entry name" value="DDE_Tnp_1"/>
    <property type="match status" value="1"/>
</dbReference>
<sequence length="67" mass="7880">ETLKRLDAWNRPIHRGRGRIEKIFGTWKRSYGLRRMRWRGLAKASVQVLLTAVAYNLRRSLTILAAM</sequence>
<proteinExistence type="predicted"/>
<dbReference type="AlphaFoldDB" id="A0A011TBJ4"/>
<dbReference type="RefSeq" id="WP_035033580.1">
    <property type="nucleotide sequence ID" value="NZ_KK073932.1"/>
</dbReference>
<evidence type="ECO:0000313" key="2">
    <source>
        <dbReference type="EMBL" id="EXL01242.1"/>
    </source>
</evidence>
<protein>
    <submittedName>
        <fullName evidence="2">Transposase</fullName>
    </submittedName>
</protein>
<accession>A0A011TBJ4</accession>
<dbReference type="EMBL" id="JENY01000061">
    <property type="protein sequence ID" value="EXL01242.1"/>
    <property type="molecule type" value="Genomic_DNA"/>
</dbReference>
<dbReference type="eggNOG" id="COG3039">
    <property type="taxonomic scope" value="Bacteria"/>
</dbReference>
<comment type="caution">
    <text evidence="2">The sequence shown here is derived from an EMBL/GenBank/DDBJ whole genome shotgun (WGS) entry which is preliminary data.</text>
</comment>
<dbReference type="Proteomes" id="UP000019849">
    <property type="component" value="Unassembled WGS sequence"/>
</dbReference>
<dbReference type="GO" id="GO:0003677">
    <property type="term" value="F:DNA binding"/>
    <property type="evidence" value="ECO:0007669"/>
    <property type="project" value="InterPro"/>
</dbReference>
<dbReference type="GO" id="GO:0004803">
    <property type="term" value="F:transposase activity"/>
    <property type="evidence" value="ECO:0007669"/>
    <property type="project" value="InterPro"/>
</dbReference>
<name>A0A011TBJ4_9HYPH</name>
<dbReference type="HOGENOM" id="CLU_2799706_0_0_5"/>
<evidence type="ECO:0000259" key="1">
    <source>
        <dbReference type="Pfam" id="PF01609"/>
    </source>
</evidence>
<gene>
    <name evidence="2" type="ORF">BG36_21675</name>
</gene>
<evidence type="ECO:0000313" key="3">
    <source>
        <dbReference type="Proteomes" id="UP000019849"/>
    </source>
</evidence>
<feature type="domain" description="Transposase IS4-like" evidence="1">
    <location>
        <begin position="12"/>
        <end position="57"/>
    </location>
</feature>
<dbReference type="InterPro" id="IPR002559">
    <property type="entry name" value="Transposase_11"/>
</dbReference>
<organism evidence="2 3">
    <name type="scientific">Aquamicrobium defluvii</name>
    <dbReference type="NCBI Taxonomy" id="69279"/>
    <lineage>
        <taxon>Bacteria</taxon>
        <taxon>Pseudomonadati</taxon>
        <taxon>Pseudomonadota</taxon>
        <taxon>Alphaproteobacteria</taxon>
        <taxon>Hyphomicrobiales</taxon>
        <taxon>Phyllobacteriaceae</taxon>
        <taxon>Aquamicrobium</taxon>
    </lineage>
</organism>
<reference evidence="2 3" key="1">
    <citation type="submission" date="2014-02" db="EMBL/GenBank/DDBJ databases">
        <title>Aquamicrobium defluvii Genome sequencing.</title>
        <authorList>
            <person name="Wang X."/>
        </authorList>
    </citation>
    <scope>NUCLEOTIDE SEQUENCE [LARGE SCALE GENOMIC DNA]</scope>
    <source>
        <strain evidence="2 3">W13Z1</strain>
    </source>
</reference>